<dbReference type="Gene3D" id="3.40.109.10">
    <property type="entry name" value="NADH Oxidase"/>
    <property type="match status" value="1"/>
</dbReference>
<evidence type="ECO:0000256" key="1">
    <source>
        <dbReference type="ARBA" id="ARBA00001917"/>
    </source>
</evidence>
<keyword evidence="4" id="KW-0288">FMN</keyword>
<evidence type="ECO:0000313" key="7">
    <source>
        <dbReference type="EMBL" id="MBC8317401.1"/>
    </source>
</evidence>
<dbReference type="GO" id="GO:0016491">
    <property type="term" value="F:oxidoreductase activity"/>
    <property type="evidence" value="ECO:0007669"/>
    <property type="project" value="UniProtKB-KW"/>
</dbReference>
<comment type="cofactor">
    <cofactor evidence="1">
        <name>FMN</name>
        <dbReference type="ChEBI" id="CHEBI:58210"/>
    </cofactor>
</comment>
<comment type="caution">
    <text evidence="7">The sequence shown here is derived from an EMBL/GenBank/DDBJ whole genome shotgun (WGS) entry which is preliminary data.</text>
</comment>
<dbReference type="Proteomes" id="UP000614424">
    <property type="component" value="Unassembled WGS sequence"/>
</dbReference>
<organism evidence="7 8">
    <name type="scientific">Candidatus Desulfobia pelagia</name>
    <dbReference type="NCBI Taxonomy" id="2841692"/>
    <lineage>
        <taxon>Bacteria</taxon>
        <taxon>Pseudomonadati</taxon>
        <taxon>Thermodesulfobacteriota</taxon>
        <taxon>Desulfobulbia</taxon>
        <taxon>Desulfobulbales</taxon>
        <taxon>Desulfobulbaceae</taxon>
        <taxon>Candidatus Desulfobia</taxon>
    </lineage>
</organism>
<dbReference type="InterPro" id="IPR000415">
    <property type="entry name" value="Nitroreductase-like"/>
</dbReference>
<name>A0A8J6NAP9_9BACT</name>
<dbReference type="PANTHER" id="PTHR43673:SF2">
    <property type="entry name" value="NITROREDUCTASE"/>
    <property type="match status" value="1"/>
</dbReference>
<keyword evidence="5" id="KW-0560">Oxidoreductase</keyword>
<proteinExistence type="inferred from homology"/>
<comment type="similarity">
    <text evidence="2">Belongs to the nitroreductase family.</text>
</comment>
<dbReference type="AlphaFoldDB" id="A0A8J6NAP9"/>
<dbReference type="InterPro" id="IPR029479">
    <property type="entry name" value="Nitroreductase"/>
</dbReference>
<dbReference type="PANTHER" id="PTHR43673">
    <property type="entry name" value="NAD(P)H NITROREDUCTASE YDGI-RELATED"/>
    <property type="match status" value="1"/>
</dbReference>
<dbReference type="EMBL" id="JACNJZ010000085">
    <property type="protein sequence ID" value="MBC8317401.1"/>
    <property type="molecule type" value="Genomic_DNA"/>
</dbReference>
<feature type="domain" description="Nitroreductase" evidence="6">
    <location>
        <begin position="7"/>
        <end position="195"/>
    </location>
</feature>
<protein>
    <submittedName>
        <fullName evidence="7">Nitroreductase</fullName>
    </submittedName>
</protein>
<dbReference type="CDD" id="cd02136">
    <property type="entry name" value="PnbA_NfnB-like"/>
    <property type="match status" value="1"/>
</dbReference>
<accession>A0A8J6NAP9</accession>
<evidence type="ECO:0000313" key="8">
    <source>
        <dbReference type="Proteomes" id="UP000614424"/>
    </source>
</evidence>
<dbReference type="SUPFAM" id="SSF55469">
    <property type="entry name" value="FMN-dependent nitroreductase-like"/>
    <property type="match status" value="1"/>
</dbReference>
<reference evidence="7 8" key="1">
    <citation type="submission" date="2020-08" db="EMBL/GenBank/DDBJ databases">
        <title>Bridging the membrane lipid divide: bacteria of the FCB group superphylum have the potential to synthesize archaeal ether lipids.</title>
        <authorList>
            <person name="Villanueva L."/>
            <person name="Von Meijenfeldt F.A.B."/>
            <person name="Westbye A.B."/>
            <person name="Yadav S."/>
            <person name="Hopmans E.C."/>
            <person name="Dutilh B.E."/>
            <person name="Sinninghe Damste J.S."/>
        </authorList>
    </citation>
    <scope>NUCLEOTIDE SEQUENCE [LARGE SCALE GENOMIC DNA]</scope>
    <source>
        <strain evidence="7">NIOZ-UU47</strain>
    </source>
</reference>
<evidence type="ECO:0000256" key="3">
    <source>
        <dbReference type="ARBA" id="ARBA00022630"/>
    </source>
</evidence>
<evidence type="ECO:0000256" key="5">
    <source>
        <dbReference type="ARBA" id="ARBA00023002"/>
    </source>
</evidence>
<gene>
    <name evidence="7" type="ORF">H8E41_05810</name>
</gene>
<dbReference type="Pfam" id="PF00881">
    <property type="entry name" value="Nitroreductase"/>
    <property type="match status" value="1"/>
</dbReference>
<sequence length="220" mass="24398">MDAIDCIKTRMSIRKFKTDPVPQDVLMQVIETAQWSPSYKNSQPWEVVVLSGAKKKALSEMMLGLLDSGKENCPDIAAPESWPPAENARIADLFKKRKEVSGIDLSDPKVVFVAKKANFNFYAAPHAIYLLQDASLSQWSLFDLGIFAQSLMLAAHAHGLGTVPQAFATDYAQDVKKFLGIPESKRLVLGISIGYPDMDSPANAFRTDRSDTDEIVTWME</sequence>
<keyword evidence="3" id="KW-0285">Flavoprotein</keyword>
<evidence type="ECO:0000259" key="6">
    <source>
        <dbReference type="Pfam" id="PF00881"/>
    </source>
</evidence>
<evidence type="ECO:0000256" key="4">
    <source>
        <dbReference type="ARBA" id="ARBA00022643"/>
    </source>
</evidence>
<evidence type="ECO:0000256" key="2">
    <source>
        <dbReference type="ARBA" id="ARBA00007118"/>
    </source>
</evidence>